<comment type="caution">
    <text evidence="2">The sequence shown here is derived from an EMBL/GenBank/DDBJ whole genome shotgun (WGS) entry which is preliminary data.</text>
</comment>
<reference evidence="2 3" key="1">
    <citation type="submission" date="2011-08" db="EMBL/GenBank/DDBJ databases">
        <title>The Genome Sequence of Clostridium hathewayi WAL-18680.</title>
        <authorList>
            <consortium name="The Broad Institute Genome Sequencing Platform"/>
            <person name="Earl A."/>
            <person name="Ward D."/>
            <person name="Feldgarden M."/>
            <person name="Gevers D."/>
            <person name="Finegold S.M."/>
            <person name="Summanen P.H."/>
            <person name="Molitoris D.R."/>
            <person name="Song M."/>
            <person name="Daigneault M."/>
            <person name="Allen-Vercoe E."/>
            <person name="Young S.K."/>
            <person name="Zeng Q."/>
            <person name="Gargeya S."/>
            <person name="Fitzgerald M."/>
            <person name="Haas B."/>
            <person name="Abouelleil A."/>
            <person name="Alvarado L."/>
            <person name="Arachchi H.M."/>
            <person name="Berlin A."/>
            <person name="Brown A."/>
            <person name="Chapman S.B."/>
            <person name="Chen Z."/>
            <person name="Dunbar C."/>
            <person name="Freedman E."/>
            <person name="Gearin G."/>
            <person name="Gellesch M."/>
            <person name="Goldberg J."/>
            <person name="Griggs A."/>
            <person name="Gujja S."/>
            <person name="Heiman D."/>
            <person name="Howarth C."/>
            <person name="Larson L."/>
            <person name="Lui A."/>
            <person name="MacDonald P.J.P."/>
            <person name="Montmayeur A."/>
            <person name="Murphy C."/>
            <person name="Neiman D."/>
            <person name="Pearson M."/>
            <person name="Priest M."/>
            <person name="Roberts A."/>
            <person name="Saif S."/>
            <person name="Shea T."/>
            <person name="Shenoy N."/>
            <person name="Sisk P."/>
            <person name="Stolte C."/>
            <person name="Sykes S."/>
            <person name="Wortman J."/>
            <person name="Nusbaum C."/>
            <person name="Birren B."/>
        </authorList>
    </citation>
    <scope>NUCLEOTIDE SEQUENCE [LARGE SCALE GENOMIC DNA]</scope>
    <source>
        <strain evidence="2 3">WAL-18680</strain>
    </source>
</reference>
<feature type="transmembrane region" description="Helical" evidence="1">
    <location>
        <begin position="92"/>
        <end position="120"/>
    </location>
</feature>
<evidence type="ECO:0000313" key="2">
    <source>
        <dbReference type="EMBL" id="EHI59154.1"/>
    </source>
</evidence>
<keyword evidence="3" id="KW-1185">Reference proteome</keyword>
<name>G5IH83_9FIRM</name>
<dbReference type="EMBL" id="ADLN01000075">
    <property type="protein sequence ID" value="EHI59154.1"/>
    <property type="molecule type" value="Genomic_DNA"/>
</dbReference>
<keyword evidence="1" id="KW-1133">Transmembrane helix</keyword>
<feature type="transmembrane region" description="Helical" evidence="1">
    <location>
        <begin position="54"/>
        <end position="71"/>
    </location>
</feature>
<dbReference type="OrthoDB" id="1976445at2"/>
<sequence length="253" mass="29043">MRNFILEGKKIARPVLVTTCLLTLLTCILSCTLYRNYTLHFELDPWEIGTEFLSLLFPLFVTIPICWQLYYERRDRFLTYTLPRLGGRRYLFTKWGACAAAAFIIIMVPYFISALFALYVREPQELWPLPTGYDHVFLKLYANKPVLYAFLLSLWKGLMGVLTMTFGFVLALYGRNIFVILTGPFIYVILENFFWAILGAPGLRFVTAFEPTSMSAPAVHATSFVAGPVLMCVVMGLVALYFQKVKKRSIYQV</sequence>
<evidence type="ECO:0008006" key="4">
    <source>
        <dbReference type="Google" id="ProtNLM"/>
    </source>
</evidence>
<gene>
    <name evidence="2" type="ORF">HMPREF9473_02861</name>
</gene>
<dbReference type="PATRIC" id="fig|742737.3.peg.2866"/>
<dbReference type="HOGENOM" id="CLU_093412_0_0_9"/>
<organism evidence="2 3">
    <name type="scientific">Hungatella hathewayi WAL-18680</name>
    <dbReference type="NCBI Taxonomy" id="742737"/>
    <lineage>
        <taxon>Bacteria</taxon>
        <taxon>Bacillati</taxon>
        <taxon>Bacillota</taxon>
        <taxon>Clostridia</taxon>
        <taxon>Lachnospirales</taxon>
        <taxon>Lachnospiraceae</taxon>
        <taxon>Hungatella</taxon>
    </lineage>
</organism>
<feature type="transmembrane region" description="Helical" evidence="1">
    <location>
        <begin position="146"/>
        <end position="170"/>
    </location>
</feature>
<evidence type="ECO:0000313" key="3">
    <source>
        <dbReference type="Proteomes" id="UP000005384"/>
    </source>
</evidence>
<protein>
    <recommendedName>
        <fullName evidence="4">ABC-2 family transporter protein</fullName>
    </recommendedName>
</protein>
<feature type="transmembrane region" description="Helical" evidence="1">
    <location>
        <begin position="177"/>
        <end position="198"/>
    </location>
</feature>
<keyword evidence="1" id="KW-0812">Transmembrane</keyword>
<keyword evidence="1" id="KW-0472">Membrane</keyword>
<proteinExistence type="predicted"/>
<dbReference type="RefSeq" id="WP_006780839.1">
    <property type="nucleotide sequence ID" value="NZ_CP040506.1"/>
</dbReference>
<evidence type="ECO:0000256" key="1">
    <source>
        <dbReference type="SAM" id="Phobius"/>
    </source>
</evidence>
<dbReference type="Proteomes" id="UP000005384">
    <property type="component" value="Unassembled WGS sequence"/>
</dbReference>
<feature type="transmembrane region" description="Helical" evidence="1">
    <location>
        <begin position="218"/>
        <end position="242"/>
    </location>
</feature>
<dbReference type="AlphaFoldDB" id="G5IH83"/>
<accession>G5IH83</accession>